<dbReference type="HAMAP" id="MF_01543">
    <property type="entry name" value="FTHFS"/>
    <property type="match status" value="1"/>
</dbReference>
<dbReference type="Gene3D" id="3.10.410.10">
    <property type="entry name" value="Formyltetrahydrofolate synthetase, domain 3"/>
    <property type="match status" value="1"/>
</dbReference>
<dbReference type="UniPathway" id="UPA00193"/>
<evidence type="ECO:0000256" key="4">
    <source>
        <dbReference type="ARBA" id="ARBA00022598"/>
    </source>
</evidence>
<dbReference type="AlphaFoldDB" id="A0A6G0XHM6"/>
<dbReference type="InterPro" id="IPR000559">
    <property type="entry name" value="Formate_THF_ligase"/>
</dbReference>
<dbReference type="InterPro" id="IPR027417">
    <property type="entry name" value="P-loop_NTPase"/>
</dbReference>
<sequence length="656" mass="69904">MLNRRLAKWRHPSLRRQSNVTWSLTRLPLRIQDNPTPSDAEIARSQTPKPIQTLATEIGIDPTTELKLYGRHKAKVSLSVLSRLADASPGKYVVVGGVTPTALGEGKTTCTMGLVQALSGHLGVNSFACVRQPSQGPIFGLKGGAAGGGYAQAIPMDEFNMHLTGDIHAVTAATNLLAAAIDARMFHEGNLSDATLFRRLVSSPDKNSSFTPSMRRRLVKLGLPHDADPSALSPADQRRFARLDVDPETILIKRVVDTNDRFLRQITVGQGVKEKGKTRATGFDISVASELMAILALANDLADLKTRLRRMVVANSVDSTPLTADDFGVAGALAALMKDTVEPTLMQTLEGTPVFVHAGPFANIAHGNSSIIADRMALKLVGKDGIVVTEAGFGVDMGVEKFCHVKCRASGLRPDCIVLVATIRALKYHGGAPPPVGSKALPVEYTTERLDLVAKGCANLVKQIQNAKLFGVPVVVALSPFPHDTPAELQLAQAQTRAAGAQDAIIAKYHAQGGQGTVELAEAVQRACHSRSKFQTLYDSDASIESKVETIAKALYNASGVAFTAKAKEQVEKLEAQGFGDLAICVAKTQYSLSHDPLQRGVPAPFSLPIESVRLNAGAGFLTVFAGDISTMPGLPTRPSFFDIDVDDDGDITGLF</sequence>
<dbReference type="GO" id="GO:0005524">
    <property type="term" value="F:ATP binding"/>
    <property type="evidence" value="ECO:0007669"/>
    <property type="project" value="UniProtKB-KW"/>
</dbReference>
<dbReference type="PROSITE" id="PS00722">
    <property type="entry name" value="FTHFS_2"/>
    <property type="match status" value="1"/>
</dbReference>
<evidence type="ECO:0000256" key="3">
    <source>
        <dbReference type="ARBA" id="ARBA00022563"/>
    </source>
</evidence>
<dbReference type="InterPro" id="IPR020628">
    <property type="entry name" value="Formate_THF_ligase_CS"/>
</dbReference>
<dbReference type="SUPFAM" id="SSF52540">
    <property type="entry name" value="P-loop containing nucleoside triphosphate hydrolases"/>
    <property type="match status" value="1"/>
</dbReference>
<name>A0A6G0XHM6_9STRA</name>
<dbReference type="EC" id="6.3.4.3" evidence="2"/>
<reference evidence="7 8" key="1">
    <citation type="submission" date="2019-07" db="EMBL/GenBank/DDBJ databases">
        <title>Genomics analysis of Aphanomyces spp. identifies a new class of oomycete effector associated with host adaptation.</title>
        <authorList>
            <person name="Gaulin E."/>
        </authorList>
    </citation>
    <scope>NUCLEOTIDE SEQUENCE [LARGE SCALE GENOMIC DNA]</scope>
    <source>
        <strain evidence="7 8">ATCC 201684</strain>
    </source>
</reference>
<dbReference type="CDD" id="cd00477">
    <property type="entry name" value="FTHFS"/>
    <property type="match status" value="1"/>
</dbReference>
<dbReference type="FunFam" id="3.40.50.300:FF:000556">
    <property type="entry name" value="Methylenetetrahydrofolate dehydrogenase (NADP+ dependent) 1 like"/>
    <property type="match status" value="1"/>
</dbReference>
<evidence type="ECO:0000313" key="7">
    <source>
        <dbReference type="EMBL" id="KAF0739649.1"/>
    </source>
</evidence>
<keyword evidence="3" id="KW-0554">One-carbon metabolism</keyword>
<dbReference type="GO" id="GO:0004329">
    <property type="term" value="F:formate-tetrahydrofolate ligase activity"/>
    <property type="evidence" value="ECO:0007669"/>
    <property type="project" value="UniProtKB-EC"/>
</dbReference>
<dbReference type="Gene3D" id="3.40.50.300">
    <property type="entry name" value="P-loop containing nucleotide triphosphate hydrolases"/>
    <property type="match status" value="2"/>
</dbReference>
<evidence type="ECO:0000313" key="8">
    <source>
        <dbReference type="Proteomes" id="UP000481153"/>
    </source>
</evidence>
<dbReference type="Gene3D" id="3.30.1510.10">
    <property type="entry name" value="Domain 2, N(10)-formyltetrahydrofolate synthetase"/>
    <property type="match status" value="1"/>
</dbReference>
<keyword evidence="4" id="KW-0436">Ligase</keyword>
<keyword evidence="6" id="KW-0067">ATP-binding</keyword>
<keyword evidence="8" id="KW-1185">Reference proteome</keyword>
<gene>
    <name evidence="7" type="ORF">Ae201684_004822</name>
</gene>
<evidence type="ECO:0000256" key="1">
    <source>
        <dbReference type="ARBA" id="ARBA00004777"/>
    </source>
</evidence>
<dbReference type="FunFam" id="3.40.50.300:FF:001859">
    <property type="entry name" value="Formate--tetrahydrofolate ligase"/>
    <property type="match status" value="1"/>
</dbReference>
<accession>A0A6G0XHM6</accession>
<keyword evidence="5" id="KW-0547">Nucleotide-binding</keyword>
<comment type="pathway">
    <text evidence="1">One-carbon metabolism; tetrahydrofolate interconversion.</text>
</comment>
<dbReference type="Proteomes" id="UP000481153">
    <property type="component" value="Unassembled WGS sequence"/>
</dbReference>
<evidence type="ECO:0000256" key="5">
    <source>
        <dbReference type="ARBA" id="ARBA00022741"/>
    </source>
</evidence>
<dbReference type="VEuPathDB" id="FungiDB:AeMF1_009764"/>
<comment type="caution">
    <text evidence="7">The sequence shown here is derived from an EMBL/GenBank/DDBJ whole genome shotgun (WGS) entry which is preliminary data.</text>
</comment>
<dbReference type="GO" id="GO:0035999">
    <property type="term" value="P:tetrahydrofolate interconversion"/>
    <property type="evidence" value="ECO:0007669"/>
    <property type="project" value="UniProtKB-UniPathway"/>
</dbReference>
<protein>
    <recommendedName>
        <fullName evidence="2">formate--tetrahydrofolate ligase</fullName>
        <ecNumber evidence="2">6.3.4.3</ecNumber>
    </recommendedName>
</protein>
<evidence type="ECO:0000256" key="6">
    <source>
        <dbReference type="ARBA" id="ARBA00022840"/>
    </source>
</evidence>
<dbReference type="FunFam" id="3.10.410.10:FF:000001">
    <property type="entry name" value="Putative formate--tetrahydrofolate ligase"/>
    <property type="match status" value="1"/>
</dbReference>
<dbReference type="PROSITE" id="PS00721">
    <property type="entry name" value="FTHFS_1"/>
    <property type="match status" value="1"/>
</dbReference>
<evidence type="ECO:0000256" key="2">
    <source>
        <dbReference type="ARBA" id="ARBA00012295"/>
    </source>
</evidence>
<proteinExistence type="inferred from homology"/>
<dbReference type="Pfam" id="PF01268">
    <property type="entry name" value="FTHFS"/>
    <property type="match status" value="1"/>
</dbReference>
<dbReference type="EMBL" id="VJMJ01000063">
    <property type="protein sequence ID" value="KAF0739649.1"/>
    <property type="molecule type" value="Genomic_DNA"/>
</dbReference>
<organism evidence="7 8">
    <name type="scientific">Aphanomyces euteiches</name>
    <dbReference type="NCBI Taxonomy" id="100861"/>
    <lineage>
        <taxon>Eukaryota</taxon>
        <taxon>Sar</taxon>
        <taxon>Stramenopiles</taxon>
        <taxon>Oomycota</taxon>
        <taxon>Saprolegniomycetes</taxon>
        <taxon>Saprolegniales</taxon>
        <taxon>Verrucalvaceae</taxon>
        <taxon>Aphanomyces</taxon>
    </lineage>
</organism>